<comment type="caution">
    <text evidence="3">The sequence shown here is derived from an EMBL/GenBank/DDBJ whole genome shotgun (WGS) entry which is preliminary data.</text>
</comment>
<evidence type="ECO:0000313" key="4">
    <source>
        <dbReference type="Proteomes" id="UP001156140"/>
    </source>
</evidence>
<dbReference type="InterPro" id="IPR008565">
    <property type="entry name" value="TtsA-like_GH18_dom"/>
</dbReference>
<dbReference type="AlphaFoldDB" id="A0AA41QJU7"/>
<organism evidence="3 4">
    <name type="scientific">Paradevosia shaoguanensis</name>
    <dbReference type="NCBI Taxonomy" id="1335043"/>
    <lineage>
        <taxon>Bacteria</taxon>
        <taxon>Pseudomonadati</taxon>
        <taxon>Pseudomonadota</taxon>
        <taxon>Alphaproteobacteria</taxon>
        <taxon>Hyphomicrobiales</taxon>
        <taxon>Devosiaceae</taxon>
        <taxon>Paradevosia</taxon>
    </lineage>
</organism>
<sequence>MPDENQRFAECLKVVLAHEGGYVDHPADPGGATNMGITHKTLARWRQVSPWWQLPKSAVQGLKIDEAASIYRASYWDRSKAGALPAGLDLALFDYAVNSGPDRAIKSLQKLVNVVPDGQVGPLTLAAIRDRVAATGIAGLIDALCNQRLSFLTQLATFAVFGRGWRKRVEDIRAAAFALTGGPPTTETATNFWSDIMNILAGYKTYIVAAAMVLAGLTQVLGVDIPSLEGHSAGQLILEAIAIVFLRKGIKSDIGKV</sequence>
<dbReference type="CDD" id="cd13926">
    <property type="entry name" value="N-acetylmuramidase_GH108"/>
    <property type="match status" value="1"/>
</dbReference>
<evidence type="ECO:0000313" key="3">
    <source>
        <dbReference type="EMBL" id="MCI0126241.1"/>
    </source>
</evidence>
<dbReference type="Gene3D" id="1.20.141.10">
    <property type="entry name" value="Chitosanase, subunit A, domain 1"/>
    <property type="match status" value="1"/>
</dbReference>
<reference evidence="3" key="1">
    <citation type="submission" date="2022-03" db="EMBL/GenBank/DDBJ databases">
        <title>The complete genome sequence of a Methyloterrigena soli.</title>
        <authorList>
            <person name="Zi Z."/>
        </authorList>
    </citation>
    <scope>NUCLEOTIDE SEQUENCE</scope>
    <source>
        <strain evidence="3">M48</strain>
    </source>
</reference>
<dbReference type="SUPFAM" id="SSF53955">
    <property type="entry name" value="Lysozyme-like"/>
    <property type="match status" value="1"/>
</dbReference>
<gene>
    <name evidence="3" type="ORF">ML536_05315</name>
</gene>
<evidence type="ECO:0000259" key="1">
    <source>
        <dbReference type="Pfam" id="PF05838"/>
    </source>
</evidence>
<protein>
    <recommendedName>
        <fullName evidence="5">Acetylmuramidase</fullName>
    </recommendedName>
</protein>
<name>A0AA41QJU7_9HYPH</name>
<dbReference type="Pfam" id="PF09374">
    <property type="entry name" value="PG_binding_3"/>
    <property type="match status" value="1"/>
</dbReference>
<dbReference type="RefSeq" id="WP_281735200.1">
    <property type="nucleotide sequence ID" value="NZ_JAKETQ010000001.1"/>
</dbReference>
<dbReference type="EMBL" id="JALAZD010000001">
    <property type="protein sequence ID" value="MCI0126241.1"/>
    <property type="molecule type" value="Genomic_DNA"/>
</dbReference>
<proteinExistence type="predicted"/>
<dbReference type="Pfam" id="PF05838">
    <property type="entry name" value="Glyco_hydro_108"/>
    <property type="match status" value="1"/>
</dbReference>
<dbReference type="InterPro" id="IPR018537">
    <property type="entry name" value="Peptidoglycan-bd_3"/>
</dbReference>
<feature type="domain" description="Peptidoglycan binding" evidence="2">
    <location>
        <begin position="104"/>
        <end position="169"/>
    </location>
</feature>
<evidence type="ECO:0000259" key="2">
    <source>
        <dbReference type="Pfam" id="PF09374"/>
    </source>
</evidence>
<evidence type="ECO:0008006" key="5">
    <source>
        <dbReference type="Google" id="ProtNLM"/>
    </source>
</evidence>
<dbReference type="InterPro" id="IPR023346">
    <property type="entry name" value="Lysozyme-like_dom_sf"/>
</dbReference>
<dbReference type="Proteomes" id="UP001156140">
    <property type="component" value="Unassembled WGS sequence"/>
</dbReference>
<accession>A0AA41QJU7</accession>
<feature type="domain" description="TtsA-like Glycoside hydrolase family 108" evidence="1">
    <location>
        <begin position="13"/>
        <end position="100"/>
    </location>
</feature>
<keyword evidence="4" id="KW-1185">Reference proteome</keyword>